<dbReference type="InterPro" id="IPR011008">
    <property type="entry name" value="Dimeric_a/b-barrel"/>
</dbReference>
<dbReference type="InterPro" id="IPR036388">
    <property type="entry name" value="WH-like_DNA-bd_sf"/>
</dbReference>
<dbReference type="InterPro" id="IPR019887">
    <property type="entry name" value="Tscrpt_reg_AsnC/Lrp_C"/>
</dbReference>
<dbReference type="PANTHER" id="PTHR30154">
    <property type="entry name" value="LEUCINE-RESPONSIVE REGULATORY PROTEIN"/>
    <property type="match status" value="1"/>
</dbReference>
<evidence type="ECO:0000259" key="5">
    <source>
        <dbReference type="PROSITE" id="PS50956"/>
    </source>
</evidence>
<gene>
    <name evidence="6" type="ORF">GCM10022254_03710</name>
</gene>
<dbReference type="InterPro" id="IPR000485">
    <property type="entry name" value="AsnC-type_HTH_dom"/>
</dbReference>
<dbReference type="PROSITE" id="PS50956">
    <property type="entry name" value="HTH_ASNC_2"/>
    <property type="match status" value="1"/>
</dbReference>
<organism evidence="6 7">
    <name type="scientific">Actinomadura meridiana</name>
    <dbReference type="NCBI Taxonomy" id="559626"/>
    <lineage>
        <taxon>Bacteria</taxon>
        <taxon>Bacillati</taxon>
        <taxon>Actinomycetota</taxon>
        <taxon>Actinomycetes</taxon>
        <taxon>Streptosporangiales</taxon>
        <taxon>Thermomonosporaceae</taxon>
        <taxon>Actinomadura</taxon>
    </lineage>
</organism>
<sequence length="181" mass="19314">MLRLDELDRRIVARLLEDGRASFAQIGTAVGLSAPAVKRRVDRLRADGVITGFAAVVDPAALGWTTEAFIEIFCTGATSPEEIHSSVRGHPEVVAAYTISGDASALVHVRARDIRHLEQALERLRREDNITATKTSIVLSRLIGRPIDAPDGRGAAPDGGGDLGASSDMPGQTARDRLSRP</sequence>
<dbReference type="SUPFAM" id="SSF46785">
    <property type="entry name" value="Winged helix' DNA-binding domain"/>
    <property type="match status" value="1"/>
</dbReference>
<protein>
    <submittedName>
        <fullName evidence="6">Lrp/AsnC family transcriptional regulator</fullName>
    </submittedName>
</protein>
<keyword evidence="2" id="KW-0238">DNA-binding</keyword>
<feature type="domain" description="HTH asnC-type" evidence="5">
    <location>
        <begin position="4"/>
        <end position="65"/>
    </location>
</feature>
<keyword evidence="7" id="KW-1185">Reference proteome</keyword>
<dbReference type="Gene3D" id="3.30.70.920">
    <property type="match status" value="1"/>
</dbReference>
<dbReference type="InterPro" id="IPR011991">
    <property type="entry name" value="ArsR-like_HTH"/>
</dbReference>
<dbReference type="CDD" id="cd00090">
    <property type="entry name" value="HTH_ARSR"/>
    <property type="match status" value="1"/>
</dbReference>
<feature type="region of interest" description="Disordered" evidence="4">
    <location>
        <begin position="146"/>
        <end position="181"/>
    </location>
</feature>
<evidence type="ECO:0000256" key="2">
    <source>
        <dbReference type="ARBA" id="ARBA00023125"/>
    </source>
</evidence>
<name>A0ABP8BS38_9ACTN</name>
<evidence type="ECO:0000256" key="3">
    <source>
        <dbReference type="ARBA" id="ARBA00023163"/>
    </source>
</evidence>
<dbReference type="InterPro" id="IPR019885">
    <property type="entry name" value="Tscrpt_reg_HTH_AsnC-type_CS"/>
</dbReference>
<comment type="caution">
    <text evidence="6">The sequence shown here is derived from an EMBL/GenBank/DDBJ whole genome shotgun (WGS) entry which is preliminary data.</text>
</comment>
<dbReference type="PROSITE" id="PS01287">
    <property type="entry name" value="RTC"/>
    <property type="match status" value="1"/>
</dbReference>
<dbReference type="SMART" id="SM00344">
    <property type="entry name" value="HTH_ASNC"/>
    <property type="match status" value="1"/>
</dbReference>
<dbReference type="Gene3D" id="1.10.10.10">
    <property type="entry name" value="Winged helix-like DNA-binding domain superfamily/Winged helix DNA-binding domain"/>
    <property type="match status" value="1"/>
</dbReference>
<dbReference type="InterPro" id="IPR020719">
    <property type="entry name" value="RNA3'_term_phos_cycl-like_CS"/>
</dbReference>
<evidence type="ECO:0000313" key="7">
    <source>
        <dbReference type="Proteomes" id="UP001501710"/>
    </source>
</evidence>
<dbReference type="Pfam" id="PF01037">
    <property type="entry name" value="AsnC_trans_reg"/>
    <property type="match status" value="1"/>
</dbReference>
<dbReference type="EMBL" id="BAABAS010000003">
    <property type="protein sequence ID" value="GAA4224389.1"/>
    <property type="molecule type" value="Genomic_DNA"/>
</dbReference>
<dbReference type="PRINTS" id="PR00033">
    <property type="entry name" value="HTHASNC"/>
</dbReference>
<evidence type="ECO:0000256" key="1">
    <source>
        <dbReference type="ARBA" id="ARBA00023015"/>
    </source>
</evidence>
<dbReference type="PANTHER" id="PTHR30154:SF45">
    <property type="entry name" value="TRANSCRIPTIONAL REGULATORY PROTEIN (PROBABLY ASNC-FAMILY)-RELATED"/>
    <property type="match status" value="1"/>
</dbReference>
<dbReference type="Pfam" id="PF13404">
    <property type="entry name" value="HTH_AsnC-type"/>
    <property type="match status" value="1"/>
</dbReference>
<evidence type="ECO:0000313" key="6">
    <source>
        <dbReference type="EMBL" id="GAA4224389.1"/>
    </source>
</evidence>
<dbReference type="PROSITE" id="PS00519">
    <property type="entry name" value="HTH_ASNC_1"/>
    <property type="match status" value="1"/>
</dbReference>
<keyword evidence="3" id="KW-0804">Transcription</keyword>
<reference evidence="7" key="1">
    <citation type="journal article" date="2019" name="Int. J. Syst. Evol. Microbiol.">
        <title>The Global Catalogue of Microorganisms (GCM) 10K type strain sequencing project: providing services to taxonomists for standard genome sequencing and annotation.</title>
        <authorList>
            <consortium name="The Broad Institute Genomics Platform"/>
            <consortium name="The Broad Institute Genome Sequencing Center for Infectious Disease"/>
            <person name="Wu L."/>
            <person name="Ma J."/>
        </authorList>
    </citation>
    <scope>NUCLEOTIDE SEQUENCE [LARGE SCALE GENOMIC DNA]</scope>
    <source>
        <strain evidence="7">JCM 17440</strain>
    </source>
</reference>
<accession>A0ABP8BS38</accession>
<proteinExistence type="predicted"/>
<dbReference type="SUPFAM" id="SSF54909">
    <property type="entry name" value="Dimeric alpha+beta barrel"/>
    <property type="match status" value="1"/>
</dbReference>
<keyword evidence="1" id="KW-0805">Transcription regulation</keyword>
<dbReference type="InterPro" id="IPR036390">
    <property type="entry name" value="WH_DNA-bd_sf"/>
</dbReference>
<evidence type="ECO:0000256" key="4">
    <source>
        <dbReference type="SAM" id="MobiDB-lite"/>
    </source>
</evidence>
<dbReference type="InterPro" id="IPR019888">
    <property type="entry name" value="Tscrpt_reg_AsnC-like"/>
</dbReference>
<dbReference type="Proteomes" id="UP001501710">
    <property type="component" value="Unassembled WGS sequence"/>
</dbReference>